<keyword evidence="1" id="KW-0812">Transmembrane</keyword>
<keyword evidence="1" id="KW-0472">Membrane</keyword>
<dbReference type="Pfam" id="PF14150">
    <property type="entry name" value="YesK"/>
    <property type="match status" value="1"/>
</dbReference>
<evidence type="ECO:0000256" key="1">
    <source>
        <dbReference type="SAM" id="Phobius"/>
    </source>
</evidence>
<keyword evidence="3" id="KW-1185">Reference proteome</keyword>
<feature type="transmembrane region" description="Helical" evidence="1">
    <location>
        <begin position="6"/>
        <end position="25"/>
    </location>
</feature>
<dbReference type="InterPro" id="IPR025434">
    <property type="entry name" value="YesK-like"/>
</dbReference>
<dbReference type="AlphaFoldDB" id="M7P5K2"/>
<reference evidence="2 3" key="1">
    <citation type="journal article" date="2013" name="Genome Announc.">
        <title>Draft Genome Sequence of Bhargavaea cecembensis Strain DSE10T, Isolated from a Deep-Sea Sediment Sample Collected at a Depth of 5,904 m from the Chagos-Laccadive Ridge System in the Indian Ocean.</title>
        <authorList>
            <person name="Shivaji S."/>
            <person name="Ara S."/>
            <person name="Begum Z."/>
            <person name="Ruth M."/>
            <person name="Singh A."/>
            <person name="Kumar Pinnaka A."/>
        </authorList>
    </citation>
    <scope>NUCLEOTIDE SEQUENCE [LARGE SCALE GENOMIC DNA]</scope>
    <source>
        <strain evidence="2 3">DSE10</strain>
    </source>
</reference>
<dbReference type="Proteomes" id="UP000011919">
    <property type="component" value="Unassembled WGS sequence"/>
</dbReference>
<dbReference type="RefSeq" id="WP_008300092.1">
    <property type="nucleotide sequence ID" value="NZ_AOFT01000011.1"/>
</dbReference>
<dbReference type="EMBL" id="AOFT01000011">
    <property type="protein sequence ID" value="EMR05804.1"/>
    <property type="molecule type" value="Genomic_DNA"/>
</dbReference>
<sequence>MAGFEVFIFIALGATLLMVLAPLALQKSVPEKKSRYLRVLFLGLLIMSLGIFIFSFYIGGWQGIGYGFMAISILIGTLLGGLINGVTSAVSRRKKHS</sequence>
<protein>
    <recommendedName>
        <fullName evidence="4">YesK-like protein</fullName>
    </recommendedName>
</protein>
<accession>M7P5K2</accession>
<evidence type="ECO:0008006" key="4">
    <source>
        <dbReference type="Google" id="ProtNLM"/>
    </source>
</evidence>
<organism evidence="2 3">
    <name type="scientific">Bhargavaea cecembensis DSE10</name>
    <dbReference type="NCBI Taxonomy" id="1235279"/>
    <lineage>
        <taxon>Bacteria</taxon>
        <taxon>Bacillati</taxon>
        <taxon>Bacillota</taxon>
        <taxon>Bacilli</taxon>
        <taxon>Bacillales</taxon>
        <taxon>Caryophanaceae</taxon>
        <taxon>Bhargavaea</taxon>
    </lineage>
</organism>
<feature type="transmembrane region" description="Helical" evidence="1">
    <location>
        <begin position="37"/>
        <end position="58"/>
    </location>
</feature>
<dbReference type="OrthoDB" id="2454878at2"/>
<feature type="transmembrane region" description="Helical" evidence="1">
    <location>
        <begin position="64"/>
        <end position="86"/>
    </location>
</feature>
<keyword evidence="1" id="KW-1133">Transmembrane helix</keyword>
<evidence type="ECO:0000313" key="3">
    <source>
        <dbReference type="Proteomes" id="UP000011919"/>
    </source>
</evidence>
<gene>
    <name evidence="2" type="ORF">C772_02292</name>
</gene>
<name>M7P5K2_9BACL</name>
<proteinExistence type="predicted"/>
<comment type="caution">
    <text evidence="2">The sequence shown here is derived from an EMBL/GenBank/DDBJ whole genome shotgun (WGS) entry which is preliminary data.</text>
</comment>
<evidence type="ECO:0000313" key="2">
    <source>
        <dbReference type="EMBL" id="EMR05804.1"/>
    </source>
</evidence>